<dbReference type="Gene3D" id="1.10.287.1120">
    <property type="entry name" value="Bipartite methylase S protein"/>
    <property type="match status" value="1"/>
</dbReference>
<sequence>MPADWHRHEVSELISEGKLIVGDGYRAKISELARDGLPFARAGNINDGFQFLSGDCFPAEELPRVGNKVSQPGDVVFTSKGTVGRFAFVRPETPRFVYSPQLCFWRSCDKELIHSRFLYYWMFGREFFVQFKGVAGQTDMAEYVSLTDQRRMHITLPSPAEQRAIARILGTLDDKIELNRRMSETLEAMTRALFKSWFVSFDPVRAKAEGRDPGLPKPLANLFPDSFEDSELGRIPKGWEVKPLDEIAHFQNGLALQKYRPRVGEARLPVVKIAQLRSGQADSGEWATAKLKPECVIDDGDIVFSWSGSLLVRIWCGGRAALNQHLFKVTSEDYPRWFYLDAILFHLPEFQRIAAGKATTMGHIQRHHLTSALCVVPGDDLLVAASPLFSGLVDRTVANDVQCRTLVSLRDALLPKLISGELRIEDAGRFLSGVE</sequence>
<dbReference type="SUPFAM" id="SSF116734">
    <property type="entry name" value="DNA methylase specificity domain"/>
    <property type="match status" value="2"/>
</dbReference>
<evidence type="ECO:0000256" key="3">
    <source>
        <dbReference type="ARBA" id="ARBA00023125"/>
    </source>
</evidence>
<dbReference type="InterPro" id="IPR000055">
    <property type="entry name" value="Restrct_endonuc_typeI_TRD"/>
</dbReference>
<dbReference type="PANTHER" id="PTHR30408">
    <property type="entry name" value="TYPE-1 RESTRICTION ENZYME ECOKI SPECIFICITY PROTEIN"/>
    <property type="match status" value="1"/>
</dbReference>
<dbReference type="RefSeq" id="WP_354695952.1">
    <property type="nucleotide sequence ID" value="NZ_JAZHOG010000009.1"/>
</dbReference>
<protein>
    <submittedName>
        <fullName evidence="5">Restriction endonuclease subunit S</fullName>
        <ecNumber evidence="5">3.1.21.-</ecNumber>
    </submittedName>
</protein>
<dbReference type="GO" id="GO:0016787">
    <property type="term" value="F:hydrolase activity"/>
    <property type="evidence" value="ECO:0007669"/>
    <property type="project" value="UniProtKB-KW"/>
</dbReference>
<dbReference type="EC" id="3.1.21.-" evidence="5"/>
<dbReference type="InterPro" id="IPR052021">
    <property type="entry name" value="Type-I_RS_S_subunit"/>
</dbReference>
<dbReference type="Gene3D" id="3.90.220.20">
    <property type="entry name" value="DNA methylase specificity domains"/>
    <property type="match status" value="2"/>
</dbReference>
<dbReference type="Pfam" id="PF01420">
    <property type="entry name" value="Methylase_S"/>
    <property type="match status" value="1"/>
</dbReference>
<dbReference type="AlphaFoldDB" id="A0AAW9REI1"/>
<dbReference type="InterPro" id="IPR044946">
    <property type="entry name" value="Restrct_endonuc_typeI_TRD_sf"/>
</dbReference>
<dbReference type="GO" id="GO:0004519">
    <property type="term" value="F:endonuclease activity"/>
    <property type="evidence" value="ECO:0007669"/>
    <property type="project" value="UniProtKB-KW"/>
</dbReference>
<reference evidence="5 6" key="1">
    <citation type="submission" date="2024-02" db="EMBL/GenBank/DDBJ databases">
        <title>A novel Wenzhouxiangellaceae bacterium, isolated from coastal sediments.</title>
        <authorList>
            <person name="Du Z.-J."/>
            <person name="Ye Y.-Q."/>
            <person name="Zhang X.-Y."/>
        </authorList>
    </citation>
    <scope>NUCLEOTIDE SEQUENCE [LARGE SCALE GENOMIC DNA]</scope>
    <source>
        <strain evidence="5 6">CH-27</strain>
    </source>
</reference>
<keyword evidence="5" id="KW-0540">Nuclease</keyword>
<dbReference type="GO" id="GO:0009307">
    <property type="term" value="P:DNA restriction-modification system"/>
    <property type="evidence" value="ECO:0007669"/>
    <property type="project" value="UniProtKB-KW"/>
</dbReference>
<keyword evidence="6" id="KW-1185">Reference proteome</keyword>
<organism evidence="5 6">
    <name type="scientific">Elongatibacter sediminis</name>
    <dbReference type="NCBI Taxonomy" id="3119006"/>
    <lineage>
        <taxon>Bacteria</taxon>
        <taxon>Pseudomonadati</taxon>
        <taxon>Pseudomonadota</taxon>
        <taxon>Gammaproteobacteria</taxon>
        <taxon>Chromatiales</taxon>
        <taxon>Wenzhouxiangellaceae</taxon>
        <taxon>Elongatibacter</taxon>
    </lineage>
</organism>
<dbReference type="Proteomes" id="UP001359886">
    <property type="component" value="Unassembled WGS sequence"/>
</dbReference>
<keyword evidence="2" id="KW-0680">Restriction system</keyword>
<comment type="similarity">
    <text evidence="1">Belongs to the type-I restriction system S methylase family.</text>
</comment>
<dbReference type="PANTHER" id="PTHR30408:SF13">
    <property type="entry name" value="TYPE I RESTRICTION ENZYME HINDI SPECIFICITY SUBUNIT"/>
    <property type="match status" value="1"/>
</dbReference>
<evidence type="ECO:0000259" key="4">
    <source>
        <dbReference type="Pfam" id="PF01420"/>
    </source>
</evidence>
<evidence type="ECO:0000313" key="6">
    <source>
        <dbReference type="Proteomes" id="UP001359886"/>
    </source>
</evidence>
<dbReference type="EMBL" id="JAZHOG010000009">
    <property type="protein sequence ID" value="MEJ8568628.1"/>
    <property type="molecule type" value="Genomic_DNA"/>
</dbReference>
<accession>A0AAW9REI1</accession>
<keyword evidence="5" id="KW-0378">Hydrolase</keyword>
<evidence type="ECO:0000256" key="1">
    <source>
        <dbReference type="ARBA" id="ARBA00010923"/>
    </source>
</evidence>
<name>A0AAW9REI1_9GAMM</name>
<comment type="caution">
    <text evidence="5">The sequence shown here is derived from an EMBL/GenBank/DDBJ whole genome shotgun (WGS) entry which is preliminary data.</text>
</comment>
<gene>
    <name evidence="5" type="ORF">V3330_13430</name>
</gene>
<keyword evidence="3" id="KW-0238">DNA-binding</keyword>
<feature type="domain" description="Type I restriction modification DNA specificity" evidence="4">
    <location>
        <begin position="60"/>
        <end position="187"/>
    </location>
</feature>
<dbReference type="GO" id="GO:0003677">
    <property type="term" value="F:DNA binding"/>
    <property type="evidence" value="ECO:0007669"/>
    <property type="project" value="UniProtKB-KW"/>
</dbReference>
<evidence type="ECO:0000313" key="5">
    <source>
        <dbReference type="EMBL" id="MEJ8568628.1"/>
    </source>
</evidence>
<keyword evidence="5" id="KW-0255">Endonuclease</keyword>
<proteinExistence type="inferred from homology"/>
<dbReference type="CDD" id="cd16961">
    <property type="entry name" value="RMtype1_S_TRD-CR_like"/>
    <property type="match status" value="1"/>
</dbReference>
<evidence type="ECO:0000256" key="2">
    <source>
        <dbReference type="ARBA" id="ARBA00022747"/>
    </source>
</evidence>